<gene>
    <name evidence="1" type="ORF">CDO81_27235</name>
</gene>
<proteinExistence type="predicted"/>
<organism evidence="1 2">
    <name type="scientific">Roseateles puraquae</name>
    <dbReference type="NCBI Taxonomy" id="431059"/>
    <lineage>
        <taxon>Bacteria</taxon>
        <taxon>Pseudomonadati</taxon>
        <taxon>Pseudomonadota</taxon>
        <taxon>Betaproteobacteria</taxon>
        <taxon>Burkholderiales</taxon>
        <taxon>Sphaerotilaceae</taxon>
        <taxon>Roseateles</taxon>
    </lineage>
</organism>
<protein>
    <recommendedName>
        <fullName evidence="3">Helix-turn-helix domain-containing protein</fullName>
    </recommendedName>
</protein>
<dbReference type="Proteomes" id="UP000197446">
    <property type="component" value="Unassembled WGS sequence"/>
</dbReference>
<dbReference type="AlphaFoldDB" id="A0A254N648"/>
<accession>A0A254N648</accession>
<keyword evidence="2" id="KW-1185">Reference proteome</keyword>
<sequence>MRLAAAHRGKVTQLAVMLSCLAAEQGSSTVRPTRAALRRFAVSRDAAYDALRKLEAAGLVYVWRLPGRVPKVSLVEPGTDQALRLS</sequence>
<comment type="caution">
    <text evidence="1">The sequence shown here is derived from an EMBL/GenBank/DDBJ whole genome shotgun (WGS) entry which is preliminary data.</text>
</comment>
<name>A0A254N648_9BURK</name>
<reference evidence="1 2" key="1">
    <citation type="journal article" date="2007" name="Int. J. Syst. Evol. Microbiol.">
        <title>Description of Pelomonas aquatica sp. nov. and Pelomonas puraquae sp. nov., isolated from industrial and haemodialysis water.</title>
        <authorList>
            <person name="Gomila M."/>
            <person name="Bowien B."/>
            <person name="Falsen E."/>
            <person name="Moore E.R."/>
            <person name="Lalucat J."/>
        </authorList>
    </citation>
    <scope>NUCLEOTIDE SEQUENCE [LARGE SCALE GENOMIC DNA]</scope>
    <source>
        <strain evidence="1 2">CCUG 52769</strain>
    </source>
</reference>
<evidence type="ECO:0000313" key="2">
    <source>
        <dbReference type="Proteomes" id="UP000197446"/>
    </source>
</evidence>
<evidence type="ECO:0000313" key="1">
    <source>
        <dbReference type="EMBL" id="OWQ96480.1"/>
    </source>
</evidence>
<dbReference type="EMBL" id="NISI01000029">
    <property type="protein sequence ID" value="OWQ96480.1"/>
    <property type="molecule type" value="Genomic_DNA"/>
</dbReference>
<evidence type="ECO:0008006" key="3">
    <source>
        <dbReference type="Google" id="ProtNLM"/>
    </source>
</evidence>